<comment type="caution">
    <text evidence="2">The sequence shown here is derived from an EMBL/GenBank/DDBJ whole genome shotgun (WGS) entry which is preliminary data.</text>
</comment>
<name>A0AA40FMT9_9HYME</name>
<evidence type="ECO:0000313" key="3">
    <source>
        <dbReference type="Proteomes" id="UP001177670"/>
    </source>
</evidence>
<proteinExistence type="predicted"/>
<feature type="region of interest" description="Disordered" evidence="1">
    <location>
        <begin position="25"/>
        <end position="85"/>
    </location>
</feature>
<dbReference type="Proteomes" id="UP001177670">
    <property type="component" value="Unassembled WGS sequence"/>
</dbReference>
<evidence type="ECO:0000313" key="2">
    <source>
        <dbReference type="EMBL" id="KAK1121648.1"/>
    </source>
</evidence>
<feature type="compositionally biased region" description="Basic and acidic residues" evidence="1">
    <location>
        <begin position="25"/>
        <end position="66"/>
    </location>
</feature>
<dbReference type="AlphaFoldDB" id="A0AA40FMT9"/>
<organism evidence="2 3">
    <name type="scientific">Melipona bicolor</name>
    <dbReference type="NCBI Taxonomy" id="60889"/>
    <lineage>
        <taxon>Eukaryota</taxon>
        <taxon>Metazoa</taxon>
        <taxon>Ecdysozoa</taxon>
        <taxon>Arthropoda</taxon>
        <taxon>Hexapoda</taxon>
        <taxon>Insecta</taxon>
        <taxon>Pterygota</taxon>
        <taxon>Neoptera</taxon>
        <taxon>Endopterygota</taxon>
        <taxon>Hymenoptera</taxon>
        <taxon>Apocrita</taxon>
        <taxon>Aculeata</taxon>
        <taxon>Apoidea</taxon>
        <taxon>Anthophila</taxon>
        <taxon>Apidae</taxon>
        <taxon>Melipona</taxon>
    </lineage>
</organism>
<gene>
    <name evidence="2" type="ORF">K0M31_010436</name>
</gene>
<evidence type="ECO:0000256" key="1">
    <source>
        <dbReference type="SAM" id="MobiDB-lite"/>
    </source>
</evidence>
<keyword evidence="3" id="KW-1185">Reference proteome</keyword>
<dbReference type="EMBL" id="JAHYIQ010000026">
    <property type="protein sequence ID" value="KAK1121648.1"/>
    <property type="molecule type" value="Genomic_DNA"/>
</dbReference>
<reference evidence="2" key="1">
    <citation type="submission" date="2021-10" db="EMBL/GenBank/DDBJ databases">
        <title>Melipona bicolor Genome sequencing and assembly.</title>
        <authorList>
            <person name="Araujo N.S."/>
            <person name="Arias M.C."/>
        </authorList>
    </citation>
    <scope>NUCLEOTIDE SEQUENCE</scope>
    <source>
        <strain evidence="2">USP_2M_L1-L4_2017</strain>
        <tissue evidence="2">Whole body</tissue>
    </source>
</reference>
<protein>
    <submittedName>
        <fullName evidence="2">Uncharacterized protein</fullName>
    </submittedName>
</protein>
<accession>A0AA40FMT9</accession>
<sequence length="141" mass="15465">MVGEQRAAVEESQLDSSDFAKRGRYEERCLRTRRRDATGKEEEREESKVGYNDEKIQRAKEEAERNVKRRKGRLKPAERTRKNGSLAVRVVGGEGARWAASGGERARKVARDKALDALRGAAWRGVARCGAAGAPGAVVGG</sequence>